<protein>
    <submittedName>
        <fullName evidence="1">Uncharacterized protein</fullName>
    </submittedName>
</protein>
<accession>A0A4Y2GLT0</accession>
<proteinExistence type="predicted"/>
<dbReference type="AlphaFoldDB" id="A0A4Y2GLT0"/>
<evidence type="ECO:0000313" key="1">
    <source>
        <dbReference type="EMBL" id="GBM54137.1"/>
    </source>
</evidence>
<dbReference type="EMBL" id="BGPR01001445">
    <property type="protein sequence ID" value="GBM54137.1"/>
    <property type="molecule type" value="Genomic_DNA"/>
</dbReference>
<reference evidence="1 2" key="1">
    <citation type="journal article" date="2019" name="Sci. Rep.">
        <title>Orb-weaving spider Araneus ventricosus genome elucidates the spidroin gene catalogue.</title>
        <authorList>
            <person name="Kono N."/>
            <person name="Nakamura H."/>
            <person name="Ohtoshi R."/>
            <person name="Moran D.A.P."/>
            <person name="Shinohara A."/>
            <person name="Yoshida Y."/>
            <person name="Fujiwara M."/>
            <person name="Mori M."/>
            <person name="Tomita M."/>
            <person name="Arakawa K."/>
        </authorList>
    </citation>
    <scope>NUCLEOTIDE SEQUENCE [LARGE SCALE GENOMIC DNA]</scope>
</reference>
<sequence length="150" mass="17765">MLQLTPVPEAVEARVTLKEFRPPMRISGRSSQSTPVIPHFPRHWKSGFSSSVLRLGHEFPMEYSGGERHQCRASRNFPSHFGWKRIWRFHLRMEEFFTSLIQIRRGIKNSCQSSWCRTSCSSSALFSWGRIWRFHLCMEEFSICLKYTYT</sequence>
<dbReference type="Proteomes" id="UP000499080">
    <property type="component" value="Unassembled WGS sequence"/>
</dbReference>
<comment type="caution">
    <text evidence="1">The sequence shown here is derived from an EMBL/GenBank/DDBJ whole genome shotgun (WGS) entry which is preliminary data.</text>
</comment>
<keyword evidence="2" id="KW-1185">Reference proteome</keyword>
<name>A0A4Y2GLT0_ARAVE</name>
<organism evidence="1 2">
    <name type="scientific">Araneus ventricosus</name>
    <name type="common">Orbweaver spider</name>
    <name type="synonym">Epeira ventricosa</name>
    <dbReference type="NCBI Taxonomy" id="182803"/>
    <lineage>
        <taxon>Eukaryota</taxon>
        <taxon>Metazoa</taxon>
        <taxon>Ecdysozoa</taxon>
        <taxon>Arthropoda</taxon>
        <taxon>Chelicerata</taxon>
        <taxon>Arachnida</taxon>
        <taxon>Araneae</taxon>
        <taxon>Araneomorphae</taxon>
        <taxon>Entelegynae</taxon>
        <taxon>Araneoidea</taxon>
        <taxon>Araneidae</taxon>
        <taxon>Araneus</taxon>
    </lineage>
</organism>
<gene>
    <name evidence="1" type="ORF">AVEN_113300_1</name>
</gene>
<evidence type="ECO:0000313" key="2">
    <source>
        <dbReference type="Proteomes" id="UP000499080"/>
    </source>
</evidence>